<feature type="domain" description="Glycosyltransferase subfamily 4-like N-terminal" evidence="1">
    <location>
        <begin position="19"/>
        <end position="167"/>
    </location>
</feature>
<dbReference type="RefSeq" id="WP_014730863.1">
    <property type="nucleotide sequence ID" value="NC_017934.1"/>
</dbReference>
<name>I2F4M1_9BACT</name>
<organism evidence="2 3">
    <name type="scientific">Mesotoga prima MesG1.Ag.4.2</name>
    <dbReference type="NCBI Taxonomy" id="660470"/>
    <lineage>
        <taxon>Bacteria</taxon>
        <taxon>Thermotogati</taxon>
        <taxon>Thermotogota</taxon>
        <taxon>Thermotogae</taxon>
        <taxon>Kosmotogales</taxon>
        <taxon>Kosmotogaceae</taxon>
        <taxon>Mesotoga</taxon>
    </lineage>
</organism>
<proteinExistence type="predicted"/>
<accession>I2F4M1</accession>
<dbReference type="Gene3D" id="3.40.50.2000">
    <property type="entry name" value="Glycogen Phosphorylase B"/>
    <property type="match status" value="2"/>
</dbReference>
<dbReference type="AlphaFoldDB" id="I2F4M1"/>
<dbReference type="Proteomes" id="UP000002881">
    <property type="component" value="Chromosome"/>
</dbReference>
<dbReference type="GeneID" id="87106992"/>
<dbReference type="KEGG" id="mpg:Theba_1176"/>
<reference evidence="2 3" key="1">
    <citation type="journal article" date="2012" name="Genome Biol. Evol.">
        <title>Genome Sequence of the Mesophilic Thermotogales Bacterium Mesotoga prima MesG1.Ag.4.2 Reveals the Largest Thermotogales Genome To Date.</title>
        <authorList>
            <person name="Zhaxybayeva O."/>
            <person name="Swithers K.S."/>
            <person name="Foght J."/>
            <person name="Green A.G."/>
            <person name="Bruce D."/>
            <person name="Detter C."/>
            <person name="Han S."/>
            <person name="Teshima H."/>
            <person name="Han J."/>
            <person name="Woyke T."/>
            <person name="Pitluck S."/>
            <person name="Nolan M."/>
            <person name="Ivanova N."/>
            <person name="Pati A."/>
            <person name="Land M.L."/>
            <person name="Dlutek M."/>
            <person name="Doolittle W.F."/>
            <person name="Noll K.M."/>
            <person name="Nesbo C.L."/>
        </authorList>
    </citation>
    <scope>NUCLEOTIDE SEQUENCE [LARGE SCALE GENOMIC DNA]</scope>
    <source>
        <strain evidence="3">mesG1.Ag.4.2</strain>
    </source>
</reference>
<dbReference type="InterPro" id="IPR028098">
    <property type="entry name" value="Glyco_trans_4-like_N"/>
</dbReference>
<keyword evidence="3" id="KW-1185">Reference proteome</keyword>
<evidence type="ECO:0000313" key="3">
    <source>
        <dbReference type="Proteomes" id="UP000002881"/>
    </source>
</evidence>
<evidence type="ECO:0000259" key="1">
    <source>
        <dbReference type="Pfam" id="PF13439"/>
    </source>
</evidence>
<dbReference type="SUPFAM" id="SSF53756">
    <property type="entry name" value="UDP-Glycosyltransferase/glycogen phosphorylase"/>
    <property type="match status" value="1"/>
</dbReference>
<dbReference type="eggNOG" id="COG0438">
    <property type="taxonomic scope" value="Bacteria"/>
</dbReference>
<protein>
    <recommendedName>
        <fullName evidence="1">Glycosyltransferase subfamily 4-like N-terminal domain-containing protein</fullName>
    </recommendedName>
</protein>
<dbReference type="HOGENOM" id="CLU_752130_0_0_0"/>
<evidence type="ECO:0000313" key="2">
    <source>
        <dbReference type="EMBL" id="AFK06874.1"/>
    </source>
</evidence>
<dbReference type="STRING" id="660470.Theba_1176"/>
<sequence length="358" mass="41135">MKTLVVGYNHSWKDKRVMRTVETFSKLGHVYYQFSGGIDLSAAQRNSDVQNFSLCRDEMPGTSKVIKRIRFDHEILKMVEELDYDLAYFHSFPASQPVKIFREVKKRGKKLLYDLHEIMPEQFLPERLSFLNPLLWKVLKTQLSLVDGVIGVSEEALRMMFEKTGTEKPMLCLPNYATSGVSPENCVKNAEIAVVGGTHRKISIDSRLLNEIKRNFKLISIGTTCNIADEELPFMDYELMMERISKVKFTLLAFQSRRDPQYANDIYSLPNKFYDSLAAGTPVIIDKRFVSMKEIVEETQTGIILDLLEEPKDPSLILNALDSYGCFLDNLRANYDRFVWDNSKESAFVDFITAILDS</sequence>
<dbReference type="EMBL" id="CP003532">
    <property type="protein sequence ID" value="AFK06874.1"/>
    <property type="molecule type" value="Genomic_DNA"/>
</dbReference>
<gene>
    <name evidence="2" type="ORF">Theba_1176</name>
</gene>
<dbReference type="Pfam" id="PF13439">
    <property type="entry name" value="Glyco_transf_4"/>
    <property type="match status" value="1"/>
</dbReference>